<comment type="caution">
    <text evidence="3">The sequence shown here is derived from an EMBL/GenBank/DDBJ whole genome shotgun (WGS) entry which is preliminary data.</text>
</comment>
<evidence type="ECO:0000313" key="3">
    <source>
        <dbReference type="EMBL" id="CAG5129351.1"/>
    </source>
</evidence>
<dbReference type="InterPro" id="IPR010987">
    <property type="entry name" value="Glutathione-S-Trfase_C-like"/>
</dbReference>
<dbReference type="InterPro" id="IPR036249">
    <property type="entry name" value="Thioredoxin-like_sf"/>
</dbReference>
<dbReference type="SFLD" id="SFLDS00019">
    <property type="entry name" value="Glutathione_Transferase_(cytos"/>
    <property type="match status" value="1"/>
</dbReference>
<evidence type="ECO:0000259" key="2">
    <source>
        <dbReference type="PROSITE" id="PS50405"/>
    </source>
</evidence>
<dbReference type="CDD" id="cd03039">
    <property type="entry name" value="GST_N_Sigma_like"/>
    <property type="match status" value="1"/>
</dbReference>
<evidence type="ECO:0000259" key="1">
    <source>
        <dbReference type="PROSITE" id="PS50404"/>
    </source>
</evidence>
<dbReference type="PROSITE" id="PS50404">
    <property type="entry name" value="GST_NTER"/>
    <property type="match status" value="1"/>
</dbReference>
<evidence type="ECO:0000313" key="4">
    <source>
        <dbReference type="Proteomes" id="UP000678393"/>
    </source>
</evidence>
<dbReference type="GO" id="GO:0006749">
    <property type="term" value="P:glutathione metabolic process"/>
    <property type="evidence" value="ECO:0007669"/>
    <property type="project" value="TreeGrafter"/>
</dbReference>
<dbReference type="CDD" id="cd03192">
    <property type="entry name" value="GST_C_Sigma_like"/>
    <property type="match status" value="1"/>
</dbReference>
<gene>
    <name evidence="3" type="ORF">CUNI_LOCUS14909</name>
</gene>
<accession>A0A8S3ZSC4</accession>
<dbReference type="AlphaFoldDB" id="A0A8S3ZSC4"/>
<dbReference type="EMBL" id="CAJHNH020003458">
    <property type="protein sequence ID" value="CAG5129351.1"/>
    <property type="molecule type" value="Genomic_DNA"/>
</dbReference>
<evidence type="ECO:0008006" key="5">
    <source>
        <dbReference type="Google" id="ProtNLM"/>
    </source>
</evidence>
<protein>
    <recommendedName>
        <fullName evidence="5">Glutathione S-transferase</fullName>
    </recommendedName>
</protein>
<dbReference type="PANTHER" id="PTHR11571:SF150">
    <property type="entry name" value="GLUTATHIONE S-TRANSFERASE"/>
    <property type="match status" value="1"/>
</dbReference>
<name>A0A8S3ZSC4_9EUPU</name>
<reference evidence="3" key="1">
    <citation type="submission" date="2021-04" db="EMBL/GenBank/DDBJ databases">
        <authorList>
            <consortium name="Molecular Ecology Group"/>
        </authorList>
    </citation>
    <scope>NUCLEOTIDE SEQUENCE</scope>
</reference>
<dbReference type="OrthoDB" id="414243at2759"/>
<dbReference type="SFLD" id="SFLDG01205">
    <property type="entry name" value="AMPS.1"/>
    <property type="match status" value="1"/>
</dbReference>
<dbReference type="Gene3D" id="1.20.1050.10">
    <property type="match status" value="1"/>
</dbReference>
<dbReference type="Gene3D" id="3.40.30.10">
    <property type="entry name" value="Glutaredoxin"/>
    <property type="match status" value="1"/>
</dbReference>
<dbReference type="InterPro" id="IPR050213">
    <property type="entry name" value="GST_superfamily"/>
</dbReference>
<dbReference type="InterPro" id="IPR036282">
    <property type="entry name" value="Glutathione-S-Trfase_C_sf"/>
</dbReference>
<feature type="domain" description="GST N-terminal" evidence="1">
    <location>
        <begin position="4"/>
        <end position="81"/>
    </location>
</feature>
<organism evidence="3 4">
    <name type="scientific">Candidula unifasciata</name>
    <dbReference type="NCBI Taxonomy" id="100452"/>
    <lineage>
        <taxon>Eukaryota</taxon>
        <taxon>Metazoa</taxon>
        <taxon>Spiralia</taxon>
        <taxon>Lophotrochozoa</taxon>
        <taxon>Mollusca</taxon>
        <taxon>Gastropoda</taxon>
        <taxon>Heterobranchia</taxon>
        <taxon>Euthyneura</taxon>
        <taxon>Panpulmonata</taxon>
        <taxon>Eupulmonata</taxon>
        <taxon>Stylommatophora</taxon>
        <taxon>Helicina</taxon>
        <taxon>Helicoidea</taxon>
        <taxon>Geomitridae</taxon>
        <taxon>Candidula</taxon>
    </lineage>
</organism>
<dbReference type="SFLD" id="SFLDG00363">
    <property type="entry name" value="AMPS_(cytGST):_Alpha-__Mu-__Pi"/>
    <property type="match status" value="1"/>
</dbReference>
<dbReference type="SUPFAM" id="SSF47616">
    <property type="entry name" value="GST C-terminal domain-like"/>
    <property type="match status" value="1"/>
</dbReference>
<dbReference type="InterPro" id="IPR040079">
    <property type="entry name" value="Glutathione_S-Trfase"/>
</dbReference>
<dbReference type="PANTHER" id="PTHR11571">
    <property type="entry name" value="GLUTATHIONE S-TRANSFERASE"/>
    <property type="match status" value="1"/>
</dbReference>
<dbReference type="FunFam" id="1.20.1050.10:FF:000030">
    <property type="entry name" value="Glutathione S-transferase S1"/>
    <property type="match status" value="1"/>
</dbReference>
<sequence length="202" mass="22724">MANSKITLNYFDIKGRAEIIRLVLTWAGKDFVDNRISREDWPALKPKSPFGQLPYVEIDGKVYGQSLAISNFFAREFNLYGKSNLDGLIIDQVAQLTEDFIQEIVKVIRAADPETKAANQKKVQEEAAPKFWGFYEKLLKESSGQYFVGDEVTLADLIAFDVVTGFVSDFTLPLPDSYPLLTALVETIGNNDNIKAYKAKQQ</sequence>
<dbReference type="InterPro" id="IPR004045">
    <property type="entry name" value="Glutathione_S-Trfase_N"/>
</dbReference>
<proteinExistence type="predicted"/>
<dbReference type="PROSITE" id="PS50405">
    <property type="entry name" value="GST_CTER"/>
    <property type="match status" value="1"/>
</dbReference>
<dbReference type="SUPFAM" id="SSF52833">
    <property type="entry name" value="Thioredoxin-like"/>
    <property type="match status" value="1"/>
</dbReference>
<dbReference type="InterPro" id="IPR004046">
    <property type="entry name" value="GST_C"/>
</dbReference>
<dbReference type="Proteomes" id="UP000678393">
    <property type="component" value="Unassembled WGS sequence"/>
</dbReference>
<dbReference type="Pfam" id="PF02798">
    <property type="entry name" value="GST_N"/>
    <property type="match status" value="1"/>
</dbReference>
<feature type="domain" description="GST C-terminal" evidence="2">
    <location>
        <begin position="83"/>
        <end position="202"/>
    </location>
</feature>
<dbReference type="GO" id="GO:0004364">
    <property type="term" value="F:glutathione transferase activity"/>
    <property type="evidence" value="ECO:0007669"/>
    <property type="project" value="TreeGrafter"/>
</dbReference>
<dbReference type="Pfam" id="PF14497">
    <property type="entry name" value="GST_C_3"/>
    <property type="match status" value="1"/>
</dbReference>
<keyword evidence="4" id="KW-1185">Reference proteome</keyword>